<dbReference type="InterPro" id="IPR032535">
    <property type="entry name" value="Oberon_CC"/>
</dbReference>
<evidence type="ECO:0000313" key="10">
    <source>
        <dbReference type="EMBL" id="KAK6146678.1"/>
    </source>
</evidence>
<reference evidence="10 11" key="1">
    <citation type="journal article" date="2021" name="Comput. Struct. Biotechnol. J.">
        <title>De novo genome assembly of the potent medicinal plant Rehmannia glutinosa using nanopore technology.</title>
        <authorList>
            <person name="Ma L."/>
            <person name="Dong C."/>
            <person name="Song C."/>
            <person name="Wang X."/>
            <person name="Zheng X."/>
            <person name="Niu Y."/>
            <person name="Chen S."/>
            <person name="Feng W."/>
        </authorList>
    </citation>
    <scope>NUCLEOTIDE SEQUENCE [LARGE SCALE GENOMIC DNA]</scope>
    <source>
        <strain evidence="10">DH-2019</strain>
    </source>
</reference>
<proteinExistence type="predicted"/>
<dbReference type="Pfam" id="PF07227">
    <property type="entry name" value="PHD_Oberon"/>
    <property type="match status" value="1"/>
</dbReference>
<feature type="region of interest" description="Disordered" evidence="7">
    <location>
        <begin position="280"/>
        <end position="310"/>
    </location>
</feature>
<evidence type="ECO:0000313" key="11">
    <source>
        <dbReference type="Proteomes" id="UP001318860"/>
    </source>
</evidence>
<evidence type="ECO:0000259" key="8">
    <source>
        <dbReference type="Pfam" id="PF07227"/>
    </source>
</evidence>
<dbReference type="InterPro" id="IPR032881">
    <property type="entry name" value="Oberon-like_PHD"/>
</dbReference>
<comment type="subcellular location">
    <subcellularLocation>
        <location evidence="1">Nucleus</location>
    </subcellularLocation>
</comment>
<dbReference type="Proteomes" id="UP001318860">
    <property type="component" value="Unassembled WGS sequence"/>
</dbReference>
<gene>
    <name evidence="10" type="ORF">DH2020_020547</name>
</gene>
<evidence type="ECO:0000256" key="2">
    <source>
        <dbReference type="ARBA" id="ARBA00022723"/>
    </source>
</evidence>
<accession>A0ABR0WGD3</accession>
<feature type="domain" description="Oberon coiled-coil region" evidence="9">
    <location>
        <begin position="695"/>
        <end position="802"/>
    </location>
</feature>
<evidence type="ECO:0000256" key="4">
    <source>
        <dbReference type="ARBA" id="ARBA00022833"/>
    </source>
</evidence>
<evidence type="ECO:0000259" key="9">
    <source>
        <dbReference type="Pfam" id="PF16312"/>
    </source>
</evidence>
<keyword evidence="11" id="KW-1185">Reference proteome</keyword>
<dbReference type="PANTHER" id="PTHR21736">
    <property type="entry name" value="VERNALIZATION-INSENSITIVE PROTEIN 3"/>
    <property type="match status" value="1"/>
</dbReference>
<organism evidence="10 11">
    <name type="scientific">Rehmannia glutinosa</name>
    <name type="common">Chinese foxglove</name>
    <dbReference type="NCBI Taxonomy" id="99300"/>
    <lineage>
        <taxon>Eukaryota</taxon>
        <taxon>Viridiplantae</taxon>
        <taxon>Streptophyta</taxon>
        <taxon>Embryophyta</taxon>
        <taxon>Tracheophyta</taxon>
        <taxon>Spermatophyta</taxon>
        <taxon>Magnoliopsida</taxon>
        <taxon>eudicotyledons</taxon>
        <taxon>Gunneridae</taxon>
        <taxon>Pentapetalae</taxon>
        <taxon>asterids</taxon>
        <taxon>lamiids</taxon>
        <taxon>Lamiales</taxon>
        <taxon>Orobanchaceae</taxon>
        <taxon>Rehmannieae</taxon>
        <taxon>Rehmannia</taxon>
    </lineage>
</organism>
<dbReference type="Pfam" id="PF16312">
    <property type="entry name" value="Oberon_cc"/>
    <property type="match status" value="1"/>
</dbReference>
<evidence type="ECO:0000256" key="5">
    <source>
        <dbReference type="ARBA" id="ARBA00023054"/>
    </source>
</evidence>
<sequence>MPYAASTSSSSPPETPKFNESTNSLGCFPLVNSAIWLSCLPIKSINSHALHPLLKAKVSEVMQTIQTFGPLQSVNLDLFKGYYRNFSPPAKYYSALTMVMRERENSDELSGEKSRDSPDEKMEFQERGIDFLGEKKSKSPDKTKIIGGYDEMDAFQPKRGGMNFGSQELTLSYLCENSKLGFPEKDVSGQTLLNSLDKLSGRYKGKEIVVSEDQNEEGNNNNNNNTWVERDFLQLNENRGNSSKREAENVEFDGENREKKPKVESLNLSLALPDVSLSLAGSNRVPNGDLPSRLRPSRSVQSLGPSYNNTQTTYSNDYTAASLSHSYSHAFSHNPSCSLTRVRPRTMTTRWEVIEGSVIRYGTVGRGPMVRSIAGLGQSEMGLLRSRPRMDAQSGDSRRRNNLESLRDSEDVDVIIQELTDETVESVKEYLRNIIDDPETKDELAGLQRRLERRSDLTNETLSNWVGCDACSHWCHAACGLHRNLIKPSPCLKGSSGATEMQFHCLGCGHASEMFGFVKEVFMSCAKDWGLENLIKELDCVRKIFAGSEDRKGRELHVKADEMLSKLQNKMITPPEVCNSIFQFFNCYVIKGDRIAVLVVKRFKNGKRKCLEDNINDVTTDNYLDISSSSMPSKDLTDQPSFGIDASALPLSNSLTPKPSFYNMNSSSGRQESSTPFDLYHNDIKVPLMSDKIIEDEWSVKPTKKDGFDSLASLVRIKEAEARMFQSRADEARTEIEGFRRMVRLKTEKLDEEYAEKLAKLCLQETEERRRKKLEELKVLENSHCDYYKMKIRMQSEISGLLKRMEATKQQLV</sequence>
<keyword evidence="4" id="KW-0862">Zinc</keyword>
<keyword evidence="3" id="KW-0863">Zinc-finger</keyword>
<evidence type="ECO:0000256" key="6">
    <source>
        <dbReference type="ARBA" id="ARBA00023242"/>
    </source>
</evidence>
<feature type="domain" description="Oberon-like PHD finger" evidence="8">
    <location>
        <begin position="461"/>
        <end position="543"/>
    </location>
</feature>
<evidence type="ECO:0000256" key="3">
    <source>
        <dbReference type="ARBA" id="ARBA00022771"/>
    </source>
</evidence>
<keyword evidence="5" id="KW-0175">Coiled coil</keyword>
<dbReference type="InterPro" id="IPR004082">
    <property type="entry name" value="OBERON"/>
</dbReference>
<dbReference type="PRINTS" id="PR01544">
    <property type="entry name" value="ARATH130DUF"/>
</dbReference>
<protein>
    <submittedName>
        <fullName evidence="10">Uncharacterized protein</fullName>
    </submittedName>
</protein>
<feature type="region of interest" description="Disordered" evidence="7">
    <location>
        <begin position="236"/>
        <end position="262"/>
    </location>
</feature>
<dbReference type="PANTHER" id="PTHR21736:SF38">
    <property type="entry name" value="PROTEIN OBERON 3"/>
    <property type="match status" value="1"/>
</dbReference>
<keyword evidence="6" id="KW-0539">Nucleus</keyword>
<evidence type="ECO:0000256" key="7">
    <source>
        <dbReference type="SAM" id="MobiDB-lite"/>
    </source>
</evidence>
<dbReference type="EMBL" id="JABTTQ020000011">
    <property type="protein sequence ID" value="KAK6146678.1"/>
    <property type="molecule type" value="Genomic_DNA"/>
</dbReference>
<comment type="caution">
    <text evidence="10">The sequence shown here is derived from an EMBL/GenBank/DDBJ whole genome shotgun (WGS) entry which is preliminary data.</text>
</comment>
<keyword evidence="2" id="KW-0479">Metal-binding</keyword>
<feature type="compositionally biased region" description="Basic and acidic residues" evidence="7">
    <location>
        <begin position="243"/>
        <end position="262"/>
    </location>
</feature>
<feature type="region of interest" description="Disordered" evidence="7">
    <location>
        <begin position="385"/>
        <end position="404"/>
    </location>
</feature>
<name>A0ABR0WGD3_REHGL</name>
<feature type="compositionally biased region" description="Polar residues" evidence="7">
    <location>
        <begin position="298"/>
        <end position="310"/>
    </location>
</feature>
<evidence type="ECO:0000256" key="1">
    <source>
        <dbReference type="ARBA" id="ARBA00004123"/>
    </source>
</evidence>